<evidence type="ECO:0000256" key="11">
    <source>
        <dbReference type="RuleBase" id="RU003357"/>
    </source>
</evidence>
<organism evidence="14 15">
    <name type="scientific">Dysgonomonas capnocytophagoides</name>
    <dbReference type="NCBI Taxonomy" id="45254"/>
    <lineage>
        <taxon>Bacteria</taxon>
        <taxon>Pseudomonadati</taxon>
        <taxon>Bacteroidota</taxon>
        <taxon>Bacteroidia</taxon>
        <taxon>Bacteroidales</taxon>
        <taxon>Dysgonomonadaceae</taxon>
        <taxon>Dysgonomonas</taxon>
    </lineage>
</organism>
<evidence type="ECO:0000259" key="13">
    <source>
        <dbReference type="Pfam" id="PF07715"/>
    </source>
</evidence>
<dbReference type="GO" id="GO:0015344">
    <property type="term" value="F:siderophore uptake transmembrane transporter activity"/>
    <property type="evidence" value="ECO:0007669"/>
    <property type="project" value="TreeGrafter"/>
</dbReference>
<dbReference type="FunFam" id="2.170.130.10:FF:000003">
    <property type="entry name" value="SusC/RagA family TonB-linked outer membrane protein"/>
    <property type="match status" value="1"/>
</dbReference>
<keyword evidence="8 14" id="KW-0675">Receptor</keyword>
<dbReference type="InterPro" id="IPR012910">
    <property type="entry name" value="Plug_dom"/>
</dbReference>
<feature type="domain" description="TonB-dependent receptor plug" evidence="13">
    <location>
        <begin position="118"/>
        <end position="229"/>
    </location>
</feature>
<dbReference type="Gene3D" id="2.170.130.10">
    <property type="entry name" value="TonB-dependent receptor, plug domain"/>
    <property type="match status" value="1"/>
</dbReference>
<keyword evidence="7 10" id="KW-0472">Membrane</keyword>
<dbReference type="InterPro" id="IPR000531">
    <property type="entry name" value="Beta-barrel_TonB"/>
</dbReference>
<dbReference type="PANTHER" id="PTHR30069">
    <property type="entry name" value="TONB-DEPENDENT OUTER MEMBRANE RECEPTOR"/>
    <property type="match status" value="1"/>
</dbReference>
<dbReference type="InterPro" id="IPR008969">
    <property type="entry name" value="CarboxyPept-like_regulatory"/>
</dbReference>
<dbReference type="InterPro" id="IPR036942">
    <property type="entry name" value="Beta-barrel_TonB_sf"/>
</dbReference>
<sequence length="1026" mass="113435">MRETTNIKRLVFLLILVMTYSIQLFAQNKVQGTVVDSSTGEPLIGVAISVEGTTQGTITDIDGRFSIAASQGATLKVAYMGYITQSLKLGAQSTIQIKLVEDTQLLDEVVVVGYGVQKKSDVTGSVTSINKDRLGKLPVTNVLQAVQGAAAGITITQTSSIPGDAPDALVRGKNSINASTGPYIVVDGIPISKSGGTLNDINPNDIESMEILKDASATAIYGTNGANGVILITTKRGKSGKPTIRYAGYVGIEDFSHKLKFGSGQQMIDRYAEAARINNTSLWNNTPVRNEYEYDNYLAGKEIDWIDEISRTGVIQDHNVSIAGGAENVKYYISADFLDQKGIIKGFDYKRYSIRTNIDVDVTKYMKVGTNSYIVSHNNDGGRASLLMAEAMSPYGRMYYRTYAGDDSYTENGSYEIYPMAQEKLFTNPLMRTTTNPERRNWNVNINGYAELDFGKILKGLDGLKYKFNGGYTYSPKRTNEYDGESVNNLTGWARIYNEESQTYTIENIFSYARDFNKHHIDFTGLYAASRKKWQNSKAEASVFINDSQEWNNIGSAQTQSVGSQTTLYTTLSQMGRLNYSFDSRYLFTFTVRRDGSSVFGDNNKYGVFPSVAAGWNVTNESFMKSTEDILSSLKLRLSYGKAGNEAIGVYQTLAKMDNGMLAMGGASNTALYPNDMMGNSNLSWETTKSFNVGLDFGLLKNGRITGNIDFYSSTTTDLLLKRNLPKISGFNSMYANMGKTANKGIEITLSSRNIVTKDFTWTTNLVYSWNKNEIKDLYGDKKSDLGNRWFIGQPIGVIYDYTMVGVWQEKEIANGDHLKWDPQAKAGDIKLADISGPDGVPDGKIDDNDRKILGQTSPKWIGGLTNTFTYKDFSLSVFIQTVQGLKKNNSMIGIAGDEMGRRNIASEIGYWTPENQSNKWRSLSNTSNRYGYGFPSDASFTRIKDITLSYNLPTSATSKLGISALTVYMSGRNLATITDWIGWDPEARQVARGNSSWDSTRGETVYDTSNYPMTKSVVFGLNLTF</sequence>
<dbReference type="Gene3D" id="2.40.170.20">
    <property type="entry name" value="TonB-dependent receptor, beta-barrel domain"/>
    <property type="match status" value="1"/>
</dbReference>
<dbReference type="SUPFAM" id="SSF56935">
    <property type="entry name" value="Porins"/>
    <property type="match status" value="1"/>
</dbReference>
<dbReference type="GO" id="GO:0009279">
    <property type="term" value="C:cell outer membrane"/>
    <property type="evidence" value="ECO:0007669"/>
    <property type="project" value="UniProtKB-SubCell"/>
</dbReference>
<dbReference type="InterPro" id="IPR037066">
    <property type="entry name" value="Plug_dom_sf"/>
</dbReference>
<evidence type="ECO:0000256" key="6">
    <source>
        <dbReference type="ARBA" id="ARBA00023077"/>
    </source>
</evidence>
<dbReference type="OrthoDB" id="1109192at2"/>
<evidence type="ECO:0000256" key="2">
    <source>
        <dbReference type="ARBA" id="ARBA00022448"/>
    </source>
</evidence>
<dbReference type="AlphaFoldDB" id="A0A4Y8L1B5"/>
<dbReference type="InterPro" id="IPR039426">
    <property type="entry name" value="TonB-dep_rcpt-like"/>
</dbReference>
<evidence type="ECO:0000256" key="1">
    <source>
        <dbReference type="ARBA" id="ARBA00004571"/>
    </source>
</evidence>
<keyword evidence="3 10" id="KW-1134">Transmembrane beta strand</keyword>
<evidence type="ECO:0000256" key="4">
    <source>
        <dbReference type="ARBA" id="ARBA00022692"/>
    </source>
</evidence>
<evidence type="ECO:0000259" key="12">
    <source>
        <dbReference type="Pfam" id="PF00593"/>
    </source>
</evidence>
<dbReference type="InterPro" id="IPR023996">
    <property type="entry name" value="TonB-dep_OMP_SusC/RagA"/>
</dbReference>
<accession>A0A4Y8L1B5</accession>
<dbReference type="NCBIfam" id="TIGR04057">
    <property type="entry name" value="SusC_RagA_signa"/>
    <property type="match status" value="1"/>
</dbReference>
<feature type="domain" description="TonB-dependent receptor-like beta-barrel" evidence="12">
    <location>
        <begin position="400"/>
        <end position="975"/>
    </location>
</feature>
<dbReference type="EMBL" id="SOML01000009">
    <property type="protein sequence ID" value="TFD95065.1"/>
    <property type="molecule type" value="Genomic_DNA"/>
</dbReference>
<dbReference type="PANTHER" id="PTHR30069:SF29">
    <property type="entry name" value="HEMOGLOBIN AND HEMOGLOBIN-HAPTOGLOBIN-BINDING PROTEIN 1-RELATED"/>
    <property type="match status" value="1"/>
</dbReference>
<dbReference type="PROSITE" id="PS52016">
    <property type="entry name" value="TONB_DEPENDENT_REC_3"/>
    <property type="match status" value="1"/>
</dbReference>
<dbReference type="Proteomes" id="UP000297861">
    <property type="component" value="Unassembled WGS sequence"/>
</dbReference>
<evidence type="ECO:0000256" key="3">
    <source>
        <dbReference type="ARBA" id="ARBA00022452"/>
    </source>
</evidence>
<keyword evidence="2 10" id="KW-0813">Transport</keyword>
<keyword evidence="9 10" id="KW-0998">Cell outer membrane</keyword>
<evidence type="ECO:0000256" key="5">
    <source>
        <dbReference type="ARBA" id="ARBA00022729"/>
    </source>
</evidence>
<keyword evidence="15" id="KW-1185">Reference proteome</keyword>
<evidence type="ECO:0000256" key="9">
    <source>
        <dbReference type="ARBA" id="ARBA00023237"/>
    </source>
</evidence>
<name>A0A4Y8L1B5_9BACT</name>
<reference evidence="14 15" key="1">
    <citation type="submission" date="2019-03" db="EMBL/GenBank/DDBJ databases">
        <title>San Antonio Military Medical Center submission to MRSN (WRAIR), pending publication.</title>
        <authorList>
            <person name="Blyth D.M."/>
            <person name="Mccarthy S.L."/>
            <person name="Schall S.E."/>
            <person name="Stam J.A."/>
            <person name="Ong A.C."/>
            <person name="Mcgann P.T."/>
        </authorList>
    </citation>
    <scope>NUCLEOTIDE SEQUENCE [LARGE SCALE GENOMIC DNA]</scope>
    <source>
        <strain evidence="14 15">MRSN571793</strain>
    </source>
</reference>
<evidence type="ECO:0000256" key="10">
    <source>
        <dbReference type="PROSITE-ProRule" id="PRU01360"/>
    </source>
</evidence>
<evidence type="ECO:0000313" key="15">
    <source>
        <dbReference type="Proteomes" id="UP000297861"/>
    </source>
</evidence>
<dbReference type="InterPro" id="IPR023997">
    <property type="entry name" value="TonB-dep_OMP_SusC/RagA_CS"/>
</dbReference>
<dbReference type="Gene3D" id="2.60.40.1120">
    <property type="entry name" value="Carboxypeptidase-like, regulatory domain"/>
    <property type="match status" value="1"/>
</dbReference>
<keyword evidence="4 10" id="KW-0812">Transmembrane</keyword>
<dbReference type="NCBIfam" id="TIGR04056">
    <property type="entry name" value="OMP_RagA_SusC"/>
    <property type="match status" value="1"/>
</dbReference>
<comment type="similarity">
    <text evidence="10 11">Belongs to the TonB-dependent receptor family.</text>
</comment>
<keyword evidence="5" id="KW-0732">Signal</keyword>
<keyword evidence="6 11" id="KW-0798">TonB box</keyword>
<comment type="subcellular location">
    <subcellularLocation>
        <location evidence="1 10">Cell outer membrane</location>
        <topology evidence="1 10">Multi-pass membrane protein</topology>
    </subcellularLocation>
</comment>
<evidence type="ECO:0000313" key="14">
    <source>
        <dbReference type="EMBL" id="TFD95065.1"/>
    </source>
</evidence>
<proteinExistence type="inferred from homology"/>
<dbReference type="STRING" id="1121485.GCA_000426485_02008"/>
<gene>
    <name evidence="14" type="ORF">E2605_14710</name>
</gene>
<evidence type="ECO:0000256" key="8">
    <source>
        <dbReference type="ARBA" id="ARBA00023170"/>
    </source>
</evidence>
<dbReference type="FunFam" id="2.60.40.1120:FF:000003">
    <property type="entry name" value="Outer membrane protein Omp121"/>
    <property type="match status" value="1"/>
</dbReference>
<dbReference type="GO" id="GO:0044718">
    <property type="term" value="P:siderophore transmembrane transport"/>
    <property type="evidence" value="ECO:0007669"/>
    <property type="project" value="TreeGrafter"/>
</dbReference>
<dbReference type="SUPFAM" id="SSF49464">
    <property type="entry name" value="Carboxypeptidase regulatory domain-like"/>
    <property type="match status" value="1"/>
</dbReference>
<dbReference type="Pfam" id="PF07715">
    <property type="entry name" value="Plug"/>
    <property type="match status" value="1"/>
</dbReference>
<dbReference type="Pfam" id="PF13715">
    <property type="entry name" value="CarbopepD_reg_2"/>
    <property type="match status" value="1"/>
</dbReference>
<evidence type="ECO:0000256" key="7">
    <source>
        <dbReference type="ARBA" id="ARBA00023136"/>
    </source>
</evidence>
<comment type="caution">
    <text evidence="14">The sequence shown here is derived from an EMBL/GenBank/DDBJ whole genome shotgun (WGS) entry which is preliminary data.</text>
</comment>
<protein>
    <submittedName>
        <fullName evidence="14">TonB-dependent receptor</fullName>
    </submittedName>
</protein>
<dbReference type="Pfam" id="PF00593">
    <property type="entry name" value="TonB_dep_Rec_b-barrel"/>
    <property type="match status" value="1"/>
</dbReference>